<evidence type="ECO:0000259" key="6">
    <source>
        <dbReference type="Pfam" id="PF00294"/>
    </source>
</evidence>
<keyword evidence="8" id="KW-1185">Reference proteome</keyword>
<dbReference type="InterPro" id="IPR029056">
    <property type="entry name" value="Ribokinase-like"/>
</dbReference>
<dbReference type="GO" id="GO:0005524">
    <property type="term" value="F:ATP binding"/>
    <property type="evidence" value="ECO:0007669"/>
    <property type="project" value="UniProtKB-KW"/>
</dbReference>
<keyword evidence="2 7" id="KW-0808">Transferase</keyword>
<keyword evidence="4" id="KW-0418">Kinase</keyword>
<evidence type="ECO:0000256" key="4">
    <source>
        <dbReference type="ARBA" id="ARBA00022777"/>
    </source>
</evidence>
<dbReference type="PANTHER" id="PTHR43085:SF1">
    <property type="entry name" value="PSEUDOURIDINE KINASE-RELATED"/>
    <property type="match status" value="1"/>
</dbReference>
<feature type="domain" description="Carbohydrate kinase PfkB" evidence="6">
    <location>
        <begin position="27"/>
        <end position="313"/>
    </location>
</feature>
<protein>
    <submittedName>
        <fullName evidence="7">2-dehydro-3-deoxygluconokinase</fullName>
        <ecNumber evidence="7">2.7.1.45</ecNumber>
    </submittedName>
</protein>
<dbReference type="PANTHER" id="PTHR43085">
    <property type="entry name" value="HEXOKINASE FAMILY MEMBER"/>
    <property type="match status" value="1"/>
</dbReference>
<dbReference type="EC" id="2.7.1.45" evidence="7"/>
<dbReference type="SUPFAM" id="SSF53613">
    <property type="entry name" value="Ribokinase-like"/>
    <property type="match status" value="1"/>
</dbReference>
<evidence type="ECO:0000256" key="2">
    <source>
        <dbReference type="ARBA" id="ARBA00022679"/>
    </source>
</evidence>
<dbReference type="Pfam" id="PF00294">
    <property type="entry name" value="PfkB"/>
    <property type="match status" value="1"/>
</dbReference>
<evidence type="ECO:0000256" key="1">
    <source>
        <dbReference type="ARBA" id="ARBA00010688"/>
    </source>
</evidence>
<dbReference type="AlphaFoldDB" id="B0PC97"/>
<dbReference type="InterPro" id="IPR011611">
    <property type="entry name" value="PfkB_dom"/>
</dbReference>
<proteinExistence type="inferred from homology"/>
<comment type="caution">
    <text evidence="7">The sequence shown here is derived from an EMBL/GenBank/DDBJ whole genome shotgun (WGS) entry which is preliminary data.</text>
</comment>
<sequence>MPRNAADRGINMKQGVLLAGEPMALFIAQSEGPLECVDGYTAAIAGAEYNVAVGLRRLEHTAGYLTKLGDDPFGRRIVRGMRENGIGTELTALCAGRPTGFMLKSKVHAGDPEIFYFRKGSAASTLCAADVEKLDLSCYGVLHMTGILPALSDGCRAAALALADRARDEGMFFSFDPNLRPQLWPDRETMTRFVNDLAARADLFLPGIAEGQTLTGARTCEEIAAFYLGLGAKTVVVKNGSAGAYACTPEKSFWAQGFPVRQVVDTVGAGDGFAVGVLSGLLEGLPLCEAVRRGNAVGAIQVMSVGDNDGLPTRAQLAAFMEKGEPANA</sequence>
<dbReference type="CDD" id="cd01166">
    <property type="entry name" value="KdgK"/>
    <property type="match status" value="1"/>
</dbReference>
<reference evidence="7" key="2">
    <citation type="submission" date="2013-09" db="EMBL/GenBank/DDBJ databases">
        <title>Draft genome sequence of Anaerotruncus colihominis(DSM 17241).</title>
        <authorList>
            <person name="Sudarsanam P."/>
            <person name="Ley R."/>
            <person name="Guruge J."/>
            <person name="Turnbaugh P.J."/>
            <person name="Mahowald M."/>
            <person name="Liep D."/>
            <person name="Gordon J."/>
        </authorList>
    </citation>
    <scope>NUCLEOTIDE SEQUENCE</scope>
    <source>
        <strain evidence="7">DSM 17241</strain>
    </source>
</reference>
<dbReference type="HOGENOM" id="CLU_027634_6_0_9"/>
<evidence type="ECO:0000256" key="5">
    <source>
        <dbReference type="ARBA" id="ARBA00022840"/>
    </source>
</evidence>
<dbReference type="eggNOG" id="COG0524">
    <property type="taxonomic scope" value="Bacteria"/>
</dbReference>
<dbReference type="InterPro" id="IPR002173">
    <property type="entry name" value="Carboh/pur_kinase_PfkB_CS"/>
</dbReference>
<accession>B0PC97</accession>
<evidence type="ECO:0000256" key="3">
    <source>
        <dbReference type="ARBA" id="ARBA00022741"/>
    </source>
</evidence>
<dbReference type="EMBL" id="ABGD02000019">
    <property type="protein sequence ID" value="EDS10852.1"/>
    <property type="molecule type" value="Genomic_DNA"/>
</dbReference>
<gene>
    <name evidence="7" type="primary">kdgK</name>
    <name evidence="7" type="ORF">ANACOL_02406</name>
</gene>
<dbReference type="Proteomes" id="UP000003803">
    <property type="component" value="Unassembled WGS sequence"/>
</dbReference>
<dbReference type="GO" id="GO:0008673">
    <property type="term" value="F:2-dehydro-3-deoxygluconokinase activity"/>
    <property type="evidence" value="ECO:0007669"/>
    <property type="project" value="UniProtKB-EC"/>
</dbReference>
<dbReference type="InterPro" id="IPR050306">
    <property type="entry name" value="PfkB_Carbo_kinase"/>
</dbReference>
<evidence type="ECO:0000313" key="8">
    <source>
        <dbReference type="Proteomes" id="UP000003803"/>
    </source>
</evidence>
<reference evidence="7" key="1">
    <citation type="submission" date="2007-11" db="EMBL/GenBank/DDBJ databases">
        <authorList>
            <person name="Fulton L."/>
            <person name="Clifton S."/>
            <person name="Fulton B."/>
            <person name="Xu J."/>
            <person name="Minx P."/>
            <person name="Pepin K.H."/>
            <person name="Johnson M."/>
            <person name="Thiruvilangam P."/>
            <person name="Bhonagiri V."/>
            <person name="Nash W.E."/>
            <person name="Mardis E.R."/>
            <person name="Wilson R.K."/>
        </authorList>
    </citation>
    <scope>NUCLEOTIDE SEQUENCE [LARGE SCALE GENOMIC DNA]</scope>
    <source>
        <strain evidence="7">DSM 17241</strain>
    </source>
</reference>
<keyword evidence="5" id="KW-0067">ATP-binding</keyword>
<dbReference type="STRING" id="169435.ERS852551_03017"/>
<organism evidence="7 8">
    <name type="scientific">Anaerotruncus colihominis DSM 17241</name>
    <dbReference type="NCBI Taxonomy" id="445972"/>
    <lineage>
        <taxon>Bacteria</taxon>
        <taxon>Bacillati</taxon>
        <taxon>Bacillota</taxon>
        <taxon>Clostridia</taxon>
        <taxon>Eubacteriales</taxon>
        <taxon>Oscillospiraceae</taxon>
        <taxon>Anaerotruncus</taxon>
    </lineage>
</organism>
<evidence type="ECO:0000313" key="7">
    <source>
        <dbReference type="EMBL" id="EDS10852.1"/>
    </source>
</evidence>
<comment type="similarity">
    <text evidence="1">Belongs to the carbohydrate kinase PfkB family.</text>
</comment>
<name>B0PC97_9FIRM</name>
<dbReference type="Gene3D" id="3.40.1190.20">
    <property type="match status" value="1"/>
</dbReference>
<dbReference type="PROSITE" id="PS00584">
    <property type="entry name" value="PFKB_KINASES_2"/>
    <property type="match status" value="1"/>
</dbReference>
<keyword evidence="3" id="KW-0547">Nucleotide-binding</keyword>